<dbReference type="InterPro" id="IPR047297">
    <property type="entry name" value="FXYD_motif"/>
</dbReference>
<dbReference type="GO" id="GO:0016020">
    <property type="term" value="C:membrane"/>
    <property type="evidence" value="ECO:0007669"/>
    <property type="project" value="UniProtKB-SubCell"/>
</dbReference>
<evidence type="ECO:0000256" key="7">
    <source>
        <dbReference type="ARBA" id="ARBA00023136"/>
    </source>
</evidence>
<dbReference type="Gene3D" id="1.20.5.780">
    <property type="entry name" value="Single helix bin"/>
    <property type="match status" value="1"/>
</dbReference>
<organism evidence="9 10">
    <name type="scientific">Lates japonicus</name>
    <name type="common">Japanese lates</name>
    <dbReference type="NCBI Taxonomy" id="270547"/>
    <lineage>
        <taxon>Eukaryota</taxon>
        <taxon>Metazoa</taxon>
        <taxon>Chordata</taxon>
        <taxon>Craniata</taxon>
        <taxon>Vertebrata</taxon>
        <taxon>Euteleostomi</taxon>
        <taxon>Actinopterygii</taxon>
        <taxon>Neopterygii</taxon>
        <taxon>Teleostei</taxon>
        <taxon>Neoteleostei</taxon>
        <taxon>Acanthomorphata</taxon>
        <taxon>Carangaria</taxon>
        <taxon>Carangaria incertae sedis</taxon>
        <taxon>Centropomidae</taxon>
        <taxon>Lates</taxon>
    </lineage>
</organism>
<evidence type="ECO:0000256" key="5">
    <source>
        <dbReference type="ARBA" id="ARBA00022989"/>
    </source>
</evidence>
<proteinExistence type="inferred from homology"/>
<dbReference type="GO" id="GO:0043269">
    <property type="term" value="P:regulation of monoatomic ion transport"/>
    <property type="evidence" value="ECO:0007669"/>
    <property type="project" value="InterPro"/>
</dbReference>
<evidence type="ECO:0000313" key="10">
    <source>
        <dbReference type="Proteomes" id="UP001279410"/>
    </source>
</evidence>
<dbReference type="Pfam" id="PF02038">
    <property type="entry name" value="ATP1G1_PLM_MAT8"/>
    <property type="match status" value="1"/>
</dbReference>
<comment type="subcellular location">
    <subcellularLocation>
        <location evidence="1">Membrane</location>
        <topology evidence="1">Single-pass membrane protein</topology>
    </subcellularLocation>
</comment>
<comment type="caution">
    <text evidence="9">The sequence shown here is derived from an EMBL/GenBank/DDBJ whole genome shotgun (WGS) entry which is preliminary data.</text>
</comment>
<evidence type="ECO:0000256" key="6">
    <source>
        <dbReference type="ARBA" id="ARBA00023065"/>
    </source>
</evidence>
<dbReference type="PANTHER" id="PTHR14132:SF14">
    <property type="entry name" value="FXYD DOMAIN-CONTAINING ION TRANSPORT REGULATOR 5"/>
    <property type="match status" value="1"/>
</dbReference>
<evidence type="ECO:0000256" key="2">
    <source>
        <dbReference type="ARBA" id="ARBA00005948"/>
    </source>
</evidence>
<evidence type="ECO:0000313" key="9">
    <source>
        <dbReference type="EMBL" id="GLD48799.1"/>
    </source>
</evidence>
<dbReference type="InterPro" id="IPR000272">
    <property type="entry name" value="Ion-transport_regulator_FXYD"/>
</dbReference>
<keyword evidence="6 8" id="KW-0406">Ion transport</keyword>
<name>A0AAD3M893_LATJO</name>
<evidence type="ECO:0000256" key="8">
    <source>
        <dbReference type="RuleBase" id="RU364131"/>
    </source>
</evidence>
<dbReference type="PROSITE" id="PS01310">
    <property type="entry name" value="FXYD"/>
    <property type="match status" value="1"/>
</dbReference>
<evidence type="ECO:0000256" key="1">
    <source>
        <dbReference type="ARBA" id="ARBA00004167"/>
    </source>
</evidence>
<dbReference type="CDD" id="cd20329">
    <property type="entry name" value="FXYD11"/>
    <property type="match status" value="1"/>
</dbReference>
<keyword evidence="4 8" id="KW-0812">Transmembrane</keyword>
<keyword evidence="5 8" id="KW-1133">Transmembrane helix</keyword>
<evidence type="ECO:0000256" key="3">
    <source>
        <dbReference type="ARBA" id="ARBA00022448"/>
    </source>
</evidence>
<sequence length="151" mass="16731">MERGALGGYLGYLTEEKEQENKAALWNIHTHSSAPESISSVVLKMGHLTLVAVMAVLFTLFVETEANPFVYNYERLRIGGLVFACLLVVGGISILLYNRCTGRNKKAEDDNIVKAGCWRTVWRKVAALNHVSVCVGEISSFLSPLNRTCLR</sequence>
<keyword evidence="10" id="KW-1185">Reference proteome</keyword>
<comment type="similarity">
    <text evidence="2 8">Belongs to the FXYD family.</text>
</comment>
<protein>
    <recommendedName>
        <fullName evidence="8">FXYD domain-containing ion transport regulator</fullName>
    </recommendedName>
</protein>
<evidence type="ECO:0000256" key="4">
    <source>
        <dbReference type="ARBA" id="ARBA00022692"/>
    </source>
</evidence>
<dbReference type="AlphaFoldDB" id="A0AAD3M893"/>
<keyword evidence="7 8" id="KW-0472">Membrane</keyword>
<feature type="transmembrane region" description="Helical" evidence="8">
    <location>
        <begin position="78"/>
        <end position="97"/>
    </location>
</feature>
<dbReference type="Proteomes" id="UP001279410">
    <property type="component" value="Unassembled WGS sequence"/>
</dbReference>
<dbReference type="GO" id="GO:0017080">
    <property type="term" value="F:sodium channel regulator activity"/>
    <property type="evidence" value="ECO:0007669"/>
    <property type="project" value="TreeGrafter"/>
</dbReference>
<accession>A0AAD3M893</accession>
<gene>
    <name evidence="9" type="ORF">AKAME5_000271300</name>
</gene>
<dbReference type="GO" id="GO:0006811">
    <property type="term" value="P:monoatomic ion transport"/>
    <property type="evidence" value="ECO:0007669"/>
    <property type="project" value="UniProtKB-KW"/>
</dbReference>
<dbReference type="EMBL" id="BRZM01000006">
    <property type="protein sequence ID" value="GLD48799.1"/>
    <property type="molecule type" value="Genomic_DNA"/>
</dbReference>
<comment type="caution">
    <text evidence="8">Lacks conserved residue(s) required for the propagation of feature annotation.</text>
</comment>
<feature type="transmembrane region" description="Helical" evidence="8">
    <location>
        <begin position="41"/>
        <end position="62"/>
    </location>
</feature>
<dbReference type="PANTHER" id="PTHR14132">
    <property type="entry name" value="SODIUM/POTASSIUM-TRANSPORTING ATPASE SUBUNIT GAMMA"/>
    <property type="match status" value="1"/>
</dbReference>
<keyword evidence="3 8" id="KW-0813">Transport</keyword>
<reference evidence="9" key="1">
    <citation type="submission" date="2022-08" db="EMBL/GenBank/DDBJ databases">
        <title>Genome sequencing of akame (Lates japonicus).</title>
        <authorList>
            <person name="Hashiguchi Y."/>
            <person name="Takahashi H."/>
        </authorList>
    </citation>
    <scope>NUCLEOTIDE SEQUENCE</scope>
    <source>
        <strain evidence="9">Kochi</strain>
    </source>
</reference>